<dbReference type="Pfam" id="PF08240">
    <property type="entry name" value="ADH_N"/>
    <property type="match status" value="1"/>
</dbReference>
<dbReference type="InterPro" id="IPR050129">
    <property type="entry name" value="Zn_alcohol_dh"/>
</dbReference>
<proteinExistence type="inferred from homology"/>
<keyword evidence="9" id="KW-1185">Reference proteome</keyword>
<protein>
    <submittedName>
        <fullName evidence="8">Threonine dehydrogenase</fullName>
    </submittedName>
</protein>
<dbReference type="SUPFAM" id="SSF51735">
    <property type="entry name" value="NAD(P)-binding Rossmann-fold domains"/>
    <property type="match status" value="1"/>
</dbReference>
<dbReference type="InterPro" id="IPR013149">
    <property type="entry name" value="ADH-like_C"/>
</dbReference>
<feature type="domain" description="Alcohol dehydrogenase-like N-terminal" evidence="7">
    <location>
        <begin position="24"/>
        <end position="123"/>
    </location>
</feature>
<dbReference type="PROSITE" id="PS00059">
    <property type="entry name" value="ADH_ZINC"/>
    <property type="match status" value="1"/>
</dbReference>
<dbReference type="InterPro" id="IPR013154">
    <property type="entry name" value="ADH-like_N"/>
</dbReference>
<dbReference type="PANTHER" id="PTHR43401">
    <property type="entry name" value="L-THREONINE 3-DEHYDROGENASE"/>
    <property type="match status" value="1"/>
</dbReference>
<dbReference type="GO" id="GO:0008270">
    <property type="term" value="F:zinc ion binding"/>
    <property type="evidence" value="ECO:0007669"/>
    <property type="project" value="InterPro"/>
</dbReference>
<dbReference type="EMBL" id="FRAP01000015">
    <property type="protein sequence ID" value="SHK95592.1"/>
    <property type="molecule type" value="Genomic_DNA"/>
</dbReference>
<dbReference type="InterPro" id="IPR036291">
    <property type="entry name" value="NAD(P)-bd_dom_sf"/>
</dbReference>
<reference evidence="8 9" key="1">
    <citation type="submission" date="2016-11" db="EMBL/GenBank/DDBJ databases">
        <authorList>
            <person name="Jaros S."/>
            <person name="Januszkiewicz K."/>
            <person name="Wedrychowicz H."/>
        </authorList>
    </citation>
    <scope>NUCLEOTIDE SEQUENCE [LARGE SCALE GENOMIC DNA]</scope>
    <source>
        <strain evidence="8 9">DSM 43832</strain>
    </source>
</reference>
<dbReference type="PANTHER" id="PTHR43401:SF2">
    <property type="entry name" value="L-THREONINE 3-DEHYDROGENASE"/>
    <property type="match status" value="1"/>
</dbReference>
<dbReference type="GO" id="GO:0016491">
    <property type="term" value="F:oxidoreductase activity"/>
    <property type="evidence" value="ECO:0007669"/>
    <property type="project" value="UniProtKB-KW"/>
</dbReference>
<evidence type="ECO:0000256" key="4">
    <source>
        <dbReference type="ARBA" id="ARBA00023002"/>
    </source>
</evidence>
<dbReference type="InterPro" id="IPR002328">
    <property type="entry name" value="ADH_Zn_CS"/>
</dbReference>
<evidence type="ECO:0000256" key="2">
    <source>
        <dbReference type="ARBA" id="ARBA00022723"/>
    </source>
</evidence>
<gene>
    <name evidence="8" type="ORF">SAMN05443637_11533</name>
</gene>
<dbReference type="InterPro" id="IPR011032">
    <property type="entry name" value="GroES-like_sf"/>
</dbReference>
<evidence type="ECO:0000313" key="9">
    <source>
        <dbReference type="Proteomes" id="UP000184363"/>
    </source>
</evidence>
<dbReference type="OrthoDB" id="3987021at2"/>
<comment type="cofactor">
    <cofactor evidence="1 5">
        <name>Zn(2+)</name>
        <dbReference type="ChEBI" id="CHEBI:29105"/>
    </cofactor>
</comment>
<evidence type="ECO:0000256" key="5">
    <source>
        <dbReference type="RuleBase" id="RU361277"/>
    </source>
</evidence>
<dbReference type="STRING" id="1848.SAMN05443637_11533"/>
<evidence type="ECO:0000313" key="8">
    <source>
        <dbReference type="EMBL" id="SHK95592.1"/>
    </source>
</evidence>
<name>A0A1M6WPA2_PSETH</name>
<evidence type="ECO:0000259" key="6">
    <source>
        <dbReference type="Pfam" id="PF00107"/>
    </source>
</evidence>
<dbReference type="SUPFAM" id="SSF50129">
    <property type="entry name" value="GroES-like"/>
    <property type="match status" value="1"/>
</dbReference>
<dbReference type="Pfam" id="PF00107">
    <property type="entry name" value="ADH_zinc_N"/>
    <property type="match status" value="1"/>
</dbReference>
<accession>A0A1M6WPA2</accession>
<feature type="domain" description="Alcohol dehydrogenase-like C-terminal" evidence="6">
    <location>
        <begin position="176"/>
        <end position="278"/>
    </location>
</feature>
<dbReference type="RefSeq" id="WP_073458508.1">
    <property type="nucleotide sequence ID" value="NZ_FRAP01000015.1"/>
</dbReference>
<organism evidence="8 9">
    <name type="scientific">Pseudonocardia thermophila</name>
    <dbReference type="NCBI Taxonomy" id="1848"/>
    <lineage>
        <taxon>Bacteria</taxon>
        <taxon>Bacillati</taxon>
        <taxon>Actinomycetota</taxon>
        <taxon>Actinomycetes</taxon>
        <taxon>Pseudonocardiales</taxon>
        <taxon>Pseudonocardiaceae</taxon>
        <taxon>Pseudonocardia</taxon>
    </lineage>
</organism>
<dbReference type="Gene3D" id="3.40.50.720">
    <property type="entry name" value="NAD(P)-binding Rossmann-like Domain"/>
    <property type="match status" value="1"/>
</dbReference>
<evidence type="ECO:0000259" key="7">
    <source>
        <dbReference type="Pfam" id="PF08240"/>
    </source>
</evidence>
<evidence type="ECO:0000256" key="1">
    <source>
        <dbReference type="ARBA" id="ARBA00001947"/>
    </source>
</evidence>
<evidence type="ECO:0000256" key="3">
    <source>
        <dbReference type="ARBA" id="ARBA00022833"/>
    </source>
</evidence>
<dbReference type="Proteomes" id="UP000184363">
    <property type="component" value="Unassembled WGS sequence"/>
</dbReference>
<dbReference type="Gene3D" id="3.90.180.10">
    <property type="entry name" value="Medium-chain alcohol dehydrogenases, catalytic domain"/>
    <property type="match status" value="1"/>
</dbReference>
<keyword evidence="3 5" id="KW-0862">Zinc</keyword>
<keyword evidence="2 5" id="KW-0479">Metal-binding</keyword>
<sequence length="315" mass="34094">MRALVYTRPLTLEVLEVDDPKPADDEVVVDVRAVGICGSELEGVATQSPFRVPPLIMGHEFVGVREDTGETVVVNPMISCAGCDLCDAGYPNICRQRQIIGIHRSGGFAERVAVPATSCYAVSDLSSPVEHLAASEPVANAVHAMRLVEEHIMWPQRVAIIGAGAVGFTLALVGQLRGLPRVDLCDRVDSRLAWAEVAGARAVRDLDHDYDVIFDTVGSSTTRGLSLERLRPGGTAVWVGLHGSGADVDGQAMIRQEHRVITTFCYDRRDFQVAVDLMPRLPTGWVDTRPLTDGVEIFTSLMNAPGEAIKYVLLP</sequence>
<dbReference type="AlphaFoldDB" id="A0A1M6WPA2"/>
<keyword evidence="4" id="KW-0560">Oxidoreductase</keyword>
<comment type="similarity">
    <text evidence="5">Belongs to the zinc-containing alcohol dehydrogenase family.</text>
</comment>